<comment type="caution">
    <text evidence="9">The sequence shown here is derived from an EMBL/GenBank/DDBJ whole genome shotgun (WGS) entry which is preliminary data.</text>
</comment>
<dbReference type="InterPro" id="IPR018314">
    <property type="entry name" value="RsmB/NOL1/NOP2-like_CS"/>
</dbReference>
<evidence type="ECO:0000256" key="3">
    <source>
        <dbReference type="ARBA" id="ARBA00022679"/>
    </source>
</evidence>
<evidence type="ECO:0000256" key="7">
    <source>
        <dbReference type="SAM" id="MobiDB-lite"/>
    </source>
</evidence>
<dbReference type="PANTHER" id="PTHR22807">
    <property type="entry name" value="NOP2 YEAST -RELATED NOL1/NOP2/FMU SUN DOMAIN-CONTAINING"/>
    <property type="match status" value="1"/>
</dbReference>
<evidence type="ECO:0000256" key="2">
    <source>
        <dbReference type="ARBA" id="ARBA00022603"/>
    </source>
</evidence>
<keyword evidence="3 6" id="KW-0808">Transferase</keyword>
<evidence type="ECO:0000256" key="5">
    <source>
        <dbReference type="ARBA" id="ARBA00022884"/>
    </source>
</evidence>
<feature type="active site" description="Nucleophile" evidence="6">
    <location>
        <position position="415"/>
    </location>
</feature>
<dbReference type="InterPro" id="IPR049560">
    <property type="entry name" value="MeTrfase_RsmB-F_NOP2_cat"/>
</dbReference>
<sequence length="462" mass="48493">MADPRKGGKRSQGNQPKSGGKPPKPRAAVDPARAAAYDVLFAVRVEGAYTNLALPQLLKKYELSGRDAAFTTELVSGTIRRQGTYDAIIAACAARPLTKIEAKVLDALRLGTHQLLAMRVPPHAAISSTVDLVRGRVGQGPAGFSNAVLRRIGEKSLDEWIRLLAPTKAHEFAAFAHSHPRWVVDALAEALSATKPADMPAELDALLAADNAAPRVMLVARPGLSTVAELEAAGGVATGRSPYAVELGGGDPSLIPAVAEGRAGVQDEGSQLVALALAGAPLEGRDELWLDLCSGPGGKTALLAAIAAERGATVLANERQHHRAQLVARGTRASSAGLAGVVTGDGLRPAWAPETFDRILVDAPCSGLGALRRRPEARWRKTAGEIEELLPLQRALLATALDSVRPGGVVVYATCSPVLAETTGVVDAVIGARDDVVLERTEQLWPHRDNTDAMFLAVLRRG</sequence>
<keyword evidence="4 6" id="KW-0949">S-adenosyl-L-methionine</keyword>
<keyword evidence="10" id="KW-1185">Reference proteome</keyword>
<evidence type="ECO:0000256" key="4">
    <source>
        <dbReference type="ARBA" id="ARBA00022691"/>
    </source>
</evidence>
<dbReference type="PROSITE" id="PS51686">
    <property type="entry name" value="SAM_MT_RSMB_NOP"/>
    <property type="match status" value="1"/>
</dbReference>
<feature type="domain" description="SAM-dependent MTase RsmB/NOP-type" evidence="8">
    <location>
        <begin position="191"/>
        <end position="462"/>
    </location>
</feature>
<evidence type="ECO:0000259" key="8">
    <source>
        <dbReference type="PROSITE" id="PS51686"/>
    </source>
</evidence>
<dbReference type="InterPro" id="IPR001678">
    <property type="entry name" value="MeTrfase_RsmB-F_NOP2_dom"/>
</dbReference>
<dbReference type="InterPro" id="IPR023267">
    <property type="entry name" value="RCMT"/>
</dbReference>
<feature type="binding site" evidence="6">
    <location>
        <position position="362"/>
    </location>
    <ligand>
        <name>S-adenosyl-L-methionine</name>
        <dbReference type="ChEBI" id="CHEBI:59789"/>
    </ligand>
</feature>
<dbReference type="GO" id="GO:0001510">
    <property type="term" value="P:RNA methylation"/>
    <property type="evidence" value="ECO:0007669"/>
    <property type="project" value="InterPro"/>
</dbReference>
<dbReference type="PRINTS" id="PR02008">
    <property type="entry name" value="RCMTFAMILY"/>
</dbReference>
<name>A0A3A5HGY1_9ACTN</name>
<protein>
    <submittedName>
        <fullName evidence="9">rRNA cytosine-C5-methyltransferase</fullName>
    </submittedName>
</protein>
<dbReference type="GO" id="GO:0008173">
    <property type="term" value="F:RNA methyltransferase activity"/>
    <property type="evidence" value="ECO:0007669"/>
    <property type="project" value="InterPro"/>
</dbReference>
<dbReference type="Gene3D" id="1.10.940.10">
    <property type="entry name" value="NusB-like"/>
    <property type="match status" value="1"/>
</dbReference>
<dbReference type="PROSITE" id="PS01153">
    <property type="entry name" value="NOL1_NOP2_SUN"/>
    <property type="match status" value="1"/>
</dbReference>
<feature type="binding site" evidence="6">
    <location>
        <position position="318"/>
    </location>
    <ligand>
        <name>S-adenosyl-L-methionine</name>
        <dbReference type="ChEBI" id="CHEBI:59789"/>
    </ligand>
</feature>
<evidence type="ECO:0000313" key="9">
    <source>
        <dbReference type="EMBL" id="RJS47334.1"/>
    </source>
</evidence>
<proteinExistence type="inferred from homology"/>
<dbReference type="InterPro" id="IPR029063">
    <property type="entry name" value="SAM-dependent_MTases_sf"/>
</dbReference>
<feature type="binding site" evidence="6">
    <location>
        <position position="345"/>
    </location>
    <ligand>
        <name>S-adenosyl-L-methionine</name>
        <dbReference type="ChEBI" id="CHEBI:59789"/>
    </ligand>
</feature>
<dbReference type="GO" id="GO:0006355">
    <property type="term" value="P:regulation of DNA-templated transcription"/>
    <property type="evidence" value="ECO:0007669"/>
    <property type="project" value="InterPro"/>
</dbReference>
<accession>A0A3A5HGY1</accession>
<dbReference type="CDD" id="cd02440">
    <property type="entry name" value="AdoMet_MTases"/>
    <property type="match status" value="1"/>
</dbReference>
<dbReference type="PANTHER" id="PTHR22807:SF53">
    <property type="entry name" value="RIBOSOMAL RNA SMALL SUBUNIT METHYLTRANSFERASE B-RELATED"/>
    <property type="match status" value="1"/>
</dbReference>
<comment type="similarity">
    <text evidence="1 6">Belongs to the class I-like SAM-binding methyltransferase superfamily. RsmB/NOP family.</text>
</comment>
<gene>
    <name evidence="9" type="ORF">D4739_14670</name>
</gene>
<dbReference type="EMBL" id="QYRP01000002">
    <property type="protein sequence ID" value="RJS47334.1"/>
    <property type="molecule type" value="Genomic_DNA"/>
</dbReference>
<organism evidence="9 10">
    <name type="scientific">Nocardioides cavernaquae</name>
    <dbReference type="NCBI Taxonomy" id="2321396"/>
    <lineage>
        <taxon>Bacteria</taxon>
        <taxon>Bacillati</taxon>
        <taxon>Actinomycetota</taxon>
        <taxon>Actinomycetes</taxon>
        <taxon>Propionibacteriales</taxon>
        <taxon>Nocardioidaceae</taxon>
        <taxon>Nocardioides</taxon>
    </lineage>
</organism>
<dbReference type="AlphaFoldDB" id="A0A3A5HGY1"/>
<evidence type="ECO:0000313" key="10">
    <source>
        <dbReference type="Proteomes" id="UP000276542"/>
    </source>
</evidence>
<dbReference type="SUPFAM" id="SSF48013">
    <property type="entry name" value="NusB-like"/>
    <property type="match status" value="1"/>
</dbReference>
<dbReference type="Pfam" id="PF01029">
    <property type="entry name" value="NusB"/>
    <property type="match status" value="1"/>
</dbReference>
<keyword evidence="5 6" id="KW-0694">RNA-binding</keyword>
<dbReference type="OrthoDB" id="9810297at2"/>
<dbReference type="GO" id="GO:0003723">
    <property type="term" value="F:RNA binding"/>
    <property type="evidence" value="ECO:0007669"/>
    <property type="project" value="UniProtKB-UniRule"/>
</dbReference>
<dbReference type="RefSeq" id="WP_120061300.1">
    <property type="nucleotide sequence ID" value="NZ_QYRP01000002.1"/>
</dbReference>
<dbReference type="Pfam" id="PF01189">
    <property type="entry name" value="Methyltr_RsmB-F"/>
    <property type="match status" value="1"/>
</dbReference>
<reference evidence="10" key="1">
    <citation type="submission" date="2018-09" db="EMBL/GenBank/DDBJ databases">
        <authorList>
            <person name="Zhu H."/>
        </authorList>
    </citation>
    <scope>NUCLEOTIDE SEQUENCE [LARGE SCALE GENOMIC DNA]</scope>
    <source>
        <strain evidence="10">K1W22B-1</strain>
    </source>
</reference>
<dbReference type="Gene3D" id="3.40.50.150">
    <property type="entry name" value="Vaccinia Virus protein VP39"/>
    <property type="match status" value="1"/>
</dbReference>
<dbReference type="SUPFAM" id="SSF53335">
    <property type="entry name" value="S-adenosyl-L-methionine-dependent methyltransferases"/>
    <property type="match status" value="1"/>
</dbReference>
<dbReference type="InterPro" id="IPR006027">
    <property type="entry name" value="NusB_RsmB_TIM44"/>
</dbReference>
<feature type="region of interest" description="Disordered" evidence="7">
    <location>
        <begin position="1"/>
        <end position="29"/>
    </location>
</feature>
<dbReference type="InterPro" id="IPR035926">
    <property type="entry name" value="NusB-like_sf"/>
</dbReference>
<keyword evidence="2 6" id="KW-0489">Methyltransferase</keyword>
<dbReference type="Proteomes" id="UP000276542">
    <property type="component" value="Unassembled WGS sequence"/>
</dbReference>
<evidence type="ECO:0000256" key="6">
    <source>
        <dbReference type="PROSITE-ProRule" id="PRU01023"/>
    </source>
</evidence>
<feature type="binding site" evidence="6">
    <location>
        <begin position="293"/>
        <end position="299"/>
    </location>
    <ligand>
        <name>S-adenosyl-L-methionine</name>
        <dbReference type="ChEBI" id="CHEBI:59789"/>
    </ligand>
</feature>
<evidence type="ECO:0000256" key="1">
    <source>
        <dbReference type="ARBA" id="ARBA00007494"/>
    </source>
</evidence>